<keyword evidence="2" id="KW-1185">Reference proteome</keyword>
<dbReference type="RefSeq" id="WP_048729079.1">
    <property type="nucleotide sequence ID" value="NZ_LFMW01000014.1"/>
</dbReference>
<dbReference type="PATRIC" id="fig|1674920.3.peg.2645"/>
<evidence type="ECO:0000313" key="2">
    <source>
        <dbReference type="Proteomes" id="UP000037551"/>
    </source>
</evidence>
<dbReference type="EMBL" id="LFMW01000014">
    <property type="protein sequence ID" value="KMT53562.1"/>
    <property type="molecule type" value="Genomic_DNA"/>
</dbReference>
<protein>
    <submittedName>
        <fullName evidence="1">Uncharacterized protein</fullName>
    </submittedName>
</protein>
<dbReference type="OrthoDB" id="7352393at2"/>
<proteinExistence type="predicted"/>
<evidence type="ECO:0000313" key="1">
    <source>
        <dbReference type="EMBL" id="KMT53562.1"/>
    </source>
</evidence>
<dbReference type="STRING" id="1674920.ACR52_21195"/>
<dbReference type="AlphaFoldDB" id="A0A0J8FTJ1"/>
<name>A0A0J8FTJ1_9PSED</name>
<comment type="caution">
    <text evidence="1">The sequence shown here is derived from an EMBL/GenBank/DDBJ whole genome shotgun (WGS) entry which is preliminary data.</text>
</comment>
<gene>
    <name evidence="1" type="ORF">ACR52_21195</name>
</gene>
<sequence length="146" mass="15930">MAASNIERFDELTGKIFGALYASFPIRIHLQSRHFIAEHIFDNPHAQDPVRRQEINMFYATVRWLSDAGYLTYRESSGAIEDAVLTAKGLEVLKATPSSLDAGPSIGERLSTAGKEEGKELFRGLVTEALGLGARLISPLVGLPST</sequence>
<organism evidence="1 2">
    <name type="scientific">Pseudomonas fildesensis</name>
    <dbReference type="NCBI Taxonomy" id="1674920"/>
    <lineage>
        <taxon>Bacteria</taxon>
        <taxon>Pseudomonadati</taxon>
        <taxon>Pseudomonadota</taxon>
        <taxon>Gammaproteobacteria</taxon>
        <taxon>Pseudomonadales</taxon>
        <taxon>Pseudomonadaceae</taxon>
        <taxon>Pseudomonas</taxon>
    </lineage>
</organism>
<reference evidence="1 2" key="1">
    <citation type="submission" date="2015-06" db="EMBL/GenBank/DDBJ databases">
        <title>Draft genome sequence of an Antarctic Pseudomonas sp. strain KG01 with full potential for biotechnological applications.</title>
        <authorList>
            <person name="Pavlov M.S."/>
            <person name="Lira F."/>
            <person name="Martinez J.L."/>
            <person name="Marshall S.H."/>
        </authorList>
    </citation>
    <scope>NUCLEOTIDE SEQUENCE [LARGE SCALE GENOMIC DNA]</scope>
    <source>
        <strain evidence="1 2">KG01</strain>
    </source>
</reference>
<accession>A0A0J8FTJ1</accession>
<dbReference type="Proteomes" id="UP000037551">
    <property type="component" value="Unassembled WGS sequence"/>
</dbReference>